<evidence type="ECO:0000259" key="7">
    <source>
        <dbReference type="Pfam" id="PF04082"/>
    </source>
</evidence>
<organism evidence="8 9">
    <name type="scientific">Lyophyllum shimeji</name>
    <name type="common">Hon-shimeji</name>
    <name type="synonym">Tricholoma shimeji</name>
    <dbReference type="NCBI Taxonomy" id="47721"/>
    <lineage>
        <taxon>Eukaryota</taxon>
        <taxon>Fungi</taxon>
        <taxon>Dikarya</taxon>
        <taxon>Basidiomycota</taxon>
        <taxon>Agaricomycotina</taxon>
        <taxon>Agaricomycetes</taxon>
        <taxon>Agaricomycetidae</taxon>
        <taxon>Agaricales</taxon>
        <taxon>Tricholomatineae</taxon>
        <taxon>Lyophyllaceae</taxon>
        <taxon>Lyophyllum</taxon>
    </lineage>
</organism>
<evidence type="ECO:0000256" key="4">
    <source>
        <dbReference type="ARBA" id="ARBA00023163"/>
    </source>
</evidence>
<dbReference type="EMBL" id="BRPK01000005">
    <property type="protein sequence ID" value="GLB38794.1"/>
    <property type="molecule type" value="Genomic_DNA"/>
</dbReference>
<evidence type="ECO:0000256" key="2">
    <source>
        <dbReference type="ARBA" id="ARBA00022833"/>
    </source>
</evidence>
<keyword evidence="9" id="KW-1185">Reference proteome</keyword>
<feature type="domain" description="Xylanolytic transcriptional activator regulatory" evidence="7">
    <location>
        <begin position="369"/>
        <end position="580"/>
    </location>
</feature>
<evidence type="ECO:0000313" key="8">
    <source>
        <dbReference type="EMBL" id="GLB38794.1"/>
    </source>
</evidence>
<dbReference type="OrthoDB" id="1405595at2759"/>
<feature type="compositionally biased region" description="Basic residues" evidence="6">
    <location>
        <begin position="141"/>
        <end position="151"/>
    </location>
</feature>
<proteinExistence type="predicted"/>
<dbReference type="Proteomes" id="UP001063166">
    <property type="component" value="Unassembled WGS sequence"/>
</dbReference>
<evidence type="ECO:0000313" key="9">
    <source>
        <dbReference type="Proteomes" id="UP001063166"/>
    </source>
</evidence>
<keyword evidence="3" id="KW-0805">Transcription regulation</keyword>
<dbReference type="Pfam" id="PF04082">
    <property type="entry name" value="Fungal_trans"/>
    <property type="match status" value="1"/>
</dbReference>
<protein>
    <submittedName>
        <fullName evidence="8">Zinc finger, C2H2 type</fullName>
    </submittedName>
</protein>
<name>A0A9P3PNQ1_LYOSH</name>
<gene>
    <name evidence="8" type="ORF">LshimejAT787_0506590</name>
</gene>
<evidence type="ECO:0000256" key="6">
    <source>
        <dbReference type="SAM" id="MobiDB-lite"/>
    </source>
</evidence>
<dbReference type="GO" id="GO:0008270">
    <property type="term" value="F:zinc ion binding"/>
    <property type="evidence" value="ECO:0007669"/>
    <property type="project" value="InterPro"/>
</dbReference>
<keyword evidence="2" id="KW-0862">Zinc</keyword>
<keyword evidence="5" id="KW-0539">Nucleus</keyword>
<keyword evidence="4" id="KW-0804">Transcription</keyword>
<feature type="region of interest" description="Disordered" evidence="6">
    <location>
        <begin position="122"/>
        <end position="151"/>
    </location>
</feature>
<dbReference type="PANTHER" id="PTHR47660:SF2">
    <property type="entry name" value="TRANSCRIPTION FACTOR WITH C2H2 AND ZN(2)-CYS(6) DNA BINDING DOMAIN (EUROFUNG)"/>
    <property type="match status" value="1"/>
</dbReference>
<dbReference type="GO" id="GO:0006351">
    <property type="term" value="P:DNA-templated transcription"/>
    <property type="evidence" value="ECO:0007669"/>
    <property type="project" value="InterPro"/>
</dbReference>
<feature type="compositionally biased region" description="Low complexity" evidence="6">
    <location>
        <begin position="188"/>
        <end position="204"/>
    </location>
</feature>
<comment type="caution">
    <text evidence="8">The sequence shown here is derived from an EMBL/GenBank/DDBJ whole genome shotgun (WGS) entry which is preliminary data.</text>
</comment>
<evidence type="ECO:0000256" key="3">
    <source>
        <dbReference type="ARBA" id="ARBA00023015"/>
    </source>
</evidence>
<dbReference type="GO" id="GO:0003677">
    <property type="term" value="F:DNA binding"/>
    <property type="evidence" value="ECO:0007669"/>
    <property type="project" value="InterPro"/>
</dbReference>
<dbReference type="PANTHER" id="PTHR47660">
    <property type="entry name" value="TRANSCRIPTION FACTOR WITH C2H2 AND ZN(2)-CYS(6) DNA BINDING DOMAIN (EUROFUNG)-RELATED-RELATED"/>
    <property type="match status" value="1"/>
</dbReference>
<evidence type="ECO:0000256" key="1">
    <source>
        <dbReference type="ARBA" id="ARBA00022723"/>
    </source>
</evidence>
<evidence type="ECO:0000256" key="5">
    <source>
        <dbReference type="ARBA" id="ARBA00023242"/>
    </source>
</evidence>
<accession>A0A9P3PNQ1</accession>
<dbReference type="CDD" id="cd12148">
    <property type="entry name" value="fungal_TF_MHR"/>
    <property type="match status" value="1"/>
</dbReference>
<keyword evidence="1" id="KW-0479">Metal-binding</keyword>
<dbReference type="AlphaFoldDB" id="A0A9P3PNQ1"/>
<feature type="compositionally biased region" description="Polar residues" evidence="6">
    <location>
        <begin position="126"/>
        <end position="138"/>
    </location>
</feature>
<dbReference type="InterPro" id="IPR007219">
    <property type="entry name" value="XnlR_reg_dom"/>
</dbReference>
<reference evidence="8" key="1">
    <citation type="submission" date="2022-07" db="EMBL/GenBank/DDBJ databases">
        <title>The genome of Lyophyllum shimeji provides insight into the initial evolution of ectomycorrhizal fungal genome.</title>
        <authorList>
            <person name="Kobayashi Y."/>
            <person name="Shibata T."/>
            <person name="Hirakawa H."/>
            <person name="Shigenobu S."/>
            <person name="Nishiyama T."/>
            <person name="Yamada A."/>
            <person name="Hasebe M."/>
            <person name="Kawaguchi M."/>
        </authorList>
    </citation>
    <scope>NUCLEOTIDE SEQUENCE</scope>
    <source>
        <strain evidence="8">AT787</strain>
    </source>
</reference>
<sequence length="780" mass="85947">MDPHYSVLASQPSLDLKANGEISRMRSHKGIIVSSSRKAEFTYETFDYEGTCHHYLRRSTVLCAQRSLPGRPISTDIFVLILTSGFIVAIYARQSSRGAICLQGINEHAAIPLMRIARGESRVKLAQSQKSNATSNTHAPKASRNKKLASAKRKLSVASSSAGSVASSTSSQFTDALTSSPMEFPSTFSPFTSTTPMSTHSSLSATPALVSPGSSSTSSSHSSPRSEFFESQPDMSGTFDMSFDAYTLDSYINGAFSAPAVDPVFDSSITSCPPPQPGAIDDFSWLGGNEFYPNFSDEHFSFLQPQGYDDHFTTDFGTLTSTESFLDTSPRISADQISPLDSVVDCFFDPSSVVTNSQGPTSAELDHYLTLFFSAFCTQIPLVHAATWSMDDKPFLLMRAMQACGALFVKNDTATAFIDDTLASMRDALVQEFTKISTDPREQNHLILTVVLLQTIGLFHQKADQRISSNVYHGMLVMMIRRTGLIPRVGAWTPPDLNDPLTLDAAWREWANYETIKRVLFLSYLHDCCHCMYFSLSPSFQPAELDLCLPCDDALWSACDAMEWCGVSQAPSPYGTGNPRILGFPMKQALAVLGETRLSTVSITLNPFAHFILIHTILRNLYASYAENPSPDLSPTRIAGGEAVPGEEHDNAFAIQYALHNWLQMWLNSPESMQVEESVDEPPFIRNALPFYWLAQVSLLAIQDGSAVFGGKSSDAKAEGRFRLMKEWLDHIRTFLRTGNQIPTHLWDELMKIRSQMSSGDVQAGEDHQNGLLAFFPDAQ</sequence>
<feature type="compositionally biased region" description="Low complexity" evidence="6">
    <location>
        <begin position="211"/>
        <end position="231"/>
    </location>
</feature>
<feature type="region of interest" description="Disordered" evidence="6">
    <location>
        <begin position="188"/>
        <end position="233"/>
    </location>
</feature>